<dbReference type="SUPFAM" id="SSF51161">
    <property type="entry name" value="Trimeric LpxA-like enzymes"/>
    <property type="match status" value="1"/>
</dbReference>
<dbReference type="InterPro" id="IPR050484">
    <property type="entry name" value="Transf_Hexapept/Carb_Anhydrase"/>
</dbReference>
<dbReference type="AlphaFoldDB" id="A0A4R1BCX1"/>
<organism evidence="1 2">
    <name type="scientific">Rubrobacter taiwanensis</name>
    <dbReference type="NCBI Taxonomy" id="185139"/>
    <lineage>
        <taxon>Bacteria</taxon>
        <taxon>Bacillati</taxon>
        <taxon>Actinomycetota</taxon>
        <taxon>Rubrobacteria</taxon>
        <taxon>Rubrobacterales</taxon>
        <taxon>Rubrobacteraceae</taxon>
        <taxon>Rubrobacter</taxon>
    </lineage>
</organism>
<accession>A0A4R1BCX1</accession>
<comment type="caution">
    <text evidence="1">The sequence shown here is derived from an EMBL/GenBank/DDBJ whole genome shotgun (WGS) entry which is preliminary data.</text>
</comment>
<dbReference type="InterPro" id="IPR011004">
    <property type="entry name" value="Trimer_LpxA-like_sf"/>
</dbReference>
<evidence type="ECO:0000313" key="1">
    <source>
        <dbReference type="EMBL" id="TCJ14857.1"/>
    </source>
</evidence>
<name>A0A4R1BCX1_9ACTN</name>
<dbReference type="EMBL" id="SKBU01000031">
    <property type="protein sequence ID" value="TCJ14857.1"/>
    <property type="molecule type" value="Genomic_DNA"/>
</dbReference>
<sequence>MAHLYEFDGKEPRVAPDAFVAPTAALIGDVVVESGASVWFGAVLRGDFNRIVIGSGTTVQDNSVIHSAADRPTLIGKNVTIGHLSMAEGCTIEDGALIGMGSIVLHRARVGSRAMLAAGSVVREEQEIPPGVLAAGVPARVKKELEGSALDWVERAALEYQDLRLRYMQQAMR</sequence>
<protein>
    <submittedName>
        <fullName evidence="1">Gamma carbonic anhydrase family protein</fullName>
    </submittedName>
</protein>
<proteinExistence type="predicted"/>
<dbReference type="OrthoDB" id="9803036at2"/>
<dbReference type="RefSeq" id="WP_132692709.1">
    <property type="nucleotide sequence ID" value="NZ_SKBU01000031.1"/>
</dbReference>
<dbReference type="PANTHER" id="PTHR13061">
    <property type="entry name" value="DYNACTIN SUBUNIT P25"/>
    <property type="match status" value="1"/>
</dbReference>
<dbReference type="Gene3D" id="2.160.10.10">
    <property type="entry name" value="Hexapeptide repeat proteins"/>
    <property type="match status" value="1"/>
</dbReference>
<dbReference type="Pfam" id="PF00132">
    <property type="entry name" value="Hexapep"/>
    <property type="match status" value="1"/>
</dbReference>
<dbReference type="CDD" id="cd04645">
    <property type="entry name" value="LbH_gamma_CA_like"/>
    <property type="match status" value="1"/>
</dbReference>
<gene>
    <name evidence="1" type="ORF">E0L93_14065</name>
</gene>
<evidence type="ECO:0000313" key="2">
    <source>
        <dbReference type="Proteomes" id="UP000295244"/>
    </source>
</evidence>
<dbReference type="PANTHER" id="PTHR13061:SF29">
    <property type="entry name" value="GAMMA CARBONIC ANHYDRASE-LIKE 1, MITOCHONDRIAL-RELATED"/>
    <property type="match status" value="1"/>
</dbReference>
<reference evidence="1 2" key="1">
    <citation type="submission" date="2019-03" db="EMBL/GenBank/DDBJ databases">
        <title>Whole genome sequence of a novel Rubrobacter taiwanensis strain, isolated from Yellowstone National Park.</title>
        <authorList>
            <person name="Freed S."/>
            <person name="Ramaley R.F."/>
            <person name="Kyndt J.A."/>
        </authorList>
    </citation>
    <scope>NUCLEOTIDE SEQUENCE [LARGE SCALE GENOMIC DNA]</scope>
    <source>
        <strain evidence="1 2">Yellowstone</strain>
    </source>
</reference>
<dbReference type="InterPro" id="IPR001451">
    <property type="entry name" value="Hexapep"/>
</dbReference>
<dbReference type="InterPro" id="IPR047324">
    <property type="entry name" value="LbH_gamma_CA-like"/>
</dbReference>
<keyword evidence="2" id="KW-1185">Reference proteome</keyword>
<dbReference type="Proteomes" id="UP000295244">
    <property type="component" value="Unassembled WGS sequence"/>
</dbReference>